<organism evidence="6 7">
    <name type="scientific">Clostridium tagluense</name>
    <dbReference type="NCBI Taxonomy" id="360422"/>
    <lineage>
        <taxon>Bacteria</taxon>
        <taxon>Bacillati</taxon>
        <taxon>Bacillota</taxon>
        <taxon>Clostridia</taxon>
        <taxon>Eubacteriales</taxon>
        <taxon>Clostridiaceae</taxon>
        <taxon>Clostridium</taxon>
    </lineage>
</organism>
<evidence type="ECO:0000259" key="5">
    <source>
        <dbReference type="Pfam" id="PF02570"/>
    </source>
</evidence>
<dbReference type="Proteomes" id="UP000287872">
    <property type="component" value="Unassembled WGS sequence"/>
</dbReference>
<evidence type="ECO:0000256" key="3">
    <source>
        <dbReference type="ARBA" id="ARBA00022573"/>
    </source>
</evidence>
<comment type="pathway">
    <text evidence="1">Cofactor biosynthesis; adenosylcobalamin biosynthesis.</text>
</comment>
<gene>
    <name evidence="6" type="primary">cbiC</name>
    <name evidence="6" type="ORF">Ctaglu_43660</name>
</gene>
<comment type="caution">
    <text evidence="6">The sequence shown here is derived from an EMBL/GenBank/DDBJ whole genome shotgun (WGS) entry which is preliminary data.</text>
</comment>
<proteinExistence type="inferred from homology"/>
<dbReference type="PANTHER" id="PTHR43588:SF1">
    <property type="entry name" value="COBALT-PRECORRIN-8 METHYLMUTASE"/>
    <property type="match status" value="1"/>
</dbReference>
<keyword evidence="7" id="KW-1185">Reference proteome</keyword>
<dbReference type="Pfam" id="PF02570">
    <property type="entry name" value="CbiC"/>
    <property type="match status" value="1"/>
</dbReference>
<comment type="similarity">
    <text evidence="2">Belongs to the CobH/CbiC family.</text>
</comment>
<keyword evidence="4" id="KW-0413">Isomerase</keyword>
<reference evidence="6 7" key="1">
    <citation type="submission" date="2018-11" db="EMBL/GenBank/DDBJ databases">
        <title>Genome sequencing and assembly of Clostridium tagluense strain A121.</title>
        <authorList>
            <person name="Murakami T."/>
            <person name="Segawa T."/>
            <person name="Shcherbakova V.A."/>
            <person name="Mori H."/>
            <person name="Yoshimura Y."/>
        </authorList>
    </citation>
    <scope>NUCLEOTIDE SEQUENCE [LARGE SCALE GENOMIC DNA]</scope>
    <source>
        <strain evidence="6 7">A121</strain>
    </source>
</reference>
<dbReference type="GO" id="GO:0009236">
    <property type="term" value="P:cobalamin biosynthetic process"/>
    <property type="evidence" value="ECO:0007669"/>
    <property type="project" value="UniProtKB-UniPathway"/>
</dbReference>
<evidence type="ECO:0000256" key="2">
    <source>
        <dbReference type="ARBA" id="ARBA00009774"/>
    </source>
</evidence>
<dbReference type="Gene3D" id="3.40.50.10230">
    <property type="entry name" value="Cobalamin biosynthesis CobH/CbiC, precorrin-8X methylmutase"/>
    <property type="match status" value="1"/>
</dbReference>
<dbReference type="EMBL" id="BHYK01000040">
    <property type="protein sequence ID" value="GCD12743.1"/>
    <property type="molecule type" value="Genomic_DNA"/>
</dbReference>
<dbReference type="SUPFAM" id="SSF63965">
    <property type="entry name" value="Precorrin-8X methylmutase CbiC/CobH"/>
    <property type="match status" value="1"/>
</dbReference>
<dbReference type="UniPathway" id="UPA00148"/>
<dbReference type="InterPro" id="IPR036588">
    <property type="entry name" value="CobH/CbiC_sf"/>
</dbReference>
<accession>A0A401UT62</accession>
<feature type="domain" description="Cobalamin biosynthesis precorrin-8X methylmutase CobH/CbiC" evidence="5">
    <location>
        <begin position="8"/>
        <end position="202"/>
    </location>
</feature>
<evidence type="ECO:0000313" key="6">
    <source>
        <dbReference type="EMBL" id="GCD12743.1"/>
    </source>
</evidence>
<evidence type="ECO:0000256" key="1">
    <source>
        <dbReference type="ARBA" id="ARBA00004953"/>
    </source>
</evidence>
<keyword evidence="3" id="KW-0169">Cobalamin biosynthesis</keyword>
<dbReference type="AlphaFoldDB" id="A0A401UT62"/>
<dbReference type="OrthoDB" id="9780708at2"/>
<name>A0A401UT62_9CLOT</name>
<evidence type="ECO:0000313" key="7">
    <source>
        <dbReference type="Proteomes" id="UP000287872"/>
    </source>
</evidence>
<protein>
    <submittedName>
        <fullName evidence="6">Precorrin-8X methylmutase</fullName>
    </submittedName>
</protein>
<dbReference type="PANTHER" id="PTHR43588">
    <property type="entry name" value="COBALT-PRECORRIN-8 METHYLMUTASE"/>
    <property type="match status" value="1"/>
</dbReference>
<dbReference type="GO" id="GO:0016993">
    <property type="term" value="F:precorrin-8X methylmutase activity"/>
    <property type="evidence" value="ECO:0007669"/>
    <property type="project" value="InterPro"/>
</dbReference>
<dbReference type="InterPro" id="IPR003722">
    <property type="entry name" value="Cbl_synth_CobH/CbiC"/>
</dbReference>
<sequence>MYLKKPMEIEYKSMDIIEAELGEHDFSPMELKVVERTIHTTGDFDYKNIVSIKSGAIEEGIKAIKGGCRIVTDTTMAFSGINKRALEKLNCTVECFIGHEEIFKNAKLKGITRSMASMDYAARSQVDIFVIGNAPTALYRIGELINENKVAPKLIIGVPVGFVGAAESKEYIRGFDVPSITTIGTKGGSNVAASIVNALIYMASDGNRDE</sequence>
<evidence type="ECO:0000256" key="4">
    <source>
        <dbReference type="ARBA" id="ARBA00023235"/>
    </source>
</evidence>